<dbReference type="Proteomes" id="UP000628984">
    <property type="component" value="Unassembled WGS sequence"/>
</dbReference>
<accession>A0A918IYN8</accession>
<dbReference type="AlphaFoldDB" id="A0A918IYN8"/>
<name>A0A918IYN8_9RHOB</name>
<keyword evidence="1" id="KW-0732">Signal</keyword>
<dbReference type="EMBL" id="BMYQ01000008">
    <property type="protein sequence ID" value="GGW36879.1"/>
    <property type="molecule type" value="Genomic_DNA"/>
</dbReference>
<keyword evidence="3" id="KW-1185">Reference proteome</keyword>
<protein>
    <recommendedName>
        <fullName evidence="4">DUF560 domain-containing protein</fullName>
    </recommendedName>
</protein>
<evidence type="ECO:0000313" key="2">
    <source>
        <dbReference type="EMBL" id="GGW36879.1"/>
    </source>
</evidence>
<evidence type="ECO:0000256" key="1">
    <source>
        <dbReference type="SAM" id="SignalP"/>
    </source>
</evidence>
<proteinExistence type="predicted"/>
<reference evidence="2" key="2">
    <citation type="submission" date="2020-09" db="EMBL/GenBank/DDBJ databases">
        <authorList>
            <person name="Sun Q."/>
            <person name="Kim S."/>
        </authorList>
    </citation>
    <scope>NUCLEOTIDE SEQUENCE</scope>
    <source>
        <strain evidence="2">KCTC 23714</strain>
    </source>
</reference>
<organism evidence="2 3">
    <name type="scientific">Gemmobacter lanyuensis</name>
    <dbReference type="NCBI Taxonomy" id="1054497"/>
    <lineage>
        <taxon>Bacteria</taxon>
        <taxon>Pseudomonadati</taxon>
        <taxon>Pseudomonadota</taxon>
        <taxon>Alphaproteobacteria</taxon>
        <taxon>Rhodobacterales</taxon>
        <taxon>Paracoccaceae</taxon>
        <taxon>Gemmobacter</taxon>
    </lineage>
</organism>
<evidence type="ECO:0008006" key="4">
    <source>
        <dbReference type="Google" id="ProtNLM"/>
    </source>
</evidence>
<sequence>MRRIRAPWVAALALLAALPATADDVAVAVPDLRAAILRAYQQGQLATADALTARLLGARPEDPLGLQVSALIARDRGQLPQARAAVRAAFAAAQSDRQRHEAARLAAEIAAAEGRDLALRYWLRQAGSAAPTPAERQAAAAALRQLREMSAWEGRLQFSLSPSNNVNGGSDSPFNLIDGRPEIGMLSEDAQALEGVIATLQADGSLRLARSTTTETRLTFGLDAKRVRMSDAARDRAETLTDGDLAETTLSLGLDHSLATARPGGVWRLNGALGLGESGDSGNRSASIGLAREQKLDGRNTLGLALDWTVERPTSAGGREQRRPQITASWQGLRPGGTRLGLSFSAYAVETSSGQRRRHGAMVQASLAPARALGPVTLSTAVGASFAFYPDFRVGIIVPEGGRQDETVFAQISAVPTDVNWAGFAPQVTLRASRTDSNISAFDSHQIGVVFGVKSLF</sequence>
<comment type="caution">
    <text evidence="2">The sequence shown here is derived from an EMBL/GenBank/DDBJ whole genome shotgun (WGS) entry which is preliminary data.</text>
</comment>
<gene>
    <name evidence="2" type="ORF">GCM10011452_26770</name>
</gene>
<dbReference type="RefSeq" id="WP_189634382.1">
    <property type="nucleotide sequence ID" value="NZ_BMYQ01000008.1"/>
</dbReference>
<evidence type="ECO:0000313" key="3">
    <source>
        <dbReference type="Proteomes" id="UP000628984"/>
    </source>
</evidence>
<feature type="signal peptide" evidence="1">
    <location>
        <begin position="1"/>
        <end position="22"/>
    </location>
</feature>
<feature type="chain" id="PRO_5036719107" description="DUF560 domain-containing protein" evidence="1">
    <location>
        <begin position="23"/>
        <end position="457"/>
    </location>
</feature>
<reference evidence="2" key="1">
    <citation type="journal article" date="2014" name="Int. J. Syst. Evol. Microbiol.">
        <title>Complete genome sequence of Corynebacterium casei LMG S-19264T (=DSM 44701T), isolated from a smear-ripened cheese.</title>
        <authorList>
            <consortium name="US DOE Joint Genome Institute (JGI-PGF)"/>
            <person name="Walter F."/>
            <person name="Albersmeier A."/>
            <person name="Kalinowski J."/>
            <person name="Ruckert C."/>
        </authorList>
    </citation>
    <scope>NUCLEOTIDE SEQUENCE</scope>
    <source>
        <strain evidence="2">KCTC 23714</strain>
    </source>
</reference>